<evidence type="ECO:0000256" key="1">
    <source>
        <dbReference type="ARBA" id="ARBA00004651"/>
    </source>
</evidence>
<dbReference type="RefSeq" id="WP_179964225.1">
    <property type="nucleotide sequence ID" value="NZ_AP022563.1"/>
</dbReference>
<dbReference type="GO" id="GO:0022857">
    <property type="term" value="F:transmembrane transporter activity"/>
    <property type="evidence" value="ECO:0007669"/>
    <property type="project" value="InterPro"/>
</dbReference>
<feature type="domain" description="Major facilitator superfamily (MFS) profile" evidence="6">
    <location>
        <begin position="18"/>
        <end position="418"/>
    </location>
</feature>
<evidence type="ECO:0000313" key="7">
    <source>
        <dbReference type="EMBL" id="BBX19654.1"/>
    </source>
</evidence>
<comment type="subcellular location">
    <subcellularLocation>
        <location evidence="1">Cell membrane</location>
        <topology evidence="1">Multi-pass membrane protein</topology>
    </subcellularLocation>
</comment>
<keyword evidence="8" id="KW-1185">Reference proteome</keyword>
<dbReference type="Gene3D" id="1.20.1250.20">
    <property type="entry name" value="MFS general substrate transporter like domains"/>
    <property type="match status" value="2"/>
</dbReference>
<dbReference type="KEGG" id="mdu:MDUV_45140"/>
<feature type="transmembrane region" description="Helical" evidence="5">
    <location>
        <begin position="362"/>
        <end position="380"/>
    </location>
</feature>
<dbReference type="InterPro" id="IPR011701">
    <property type="entry name" value="MFS"/>
</dbReference>
<feature type="transmembrane region" description="Helical" evidence="5">
    <location>
        <begin position="392"/>
        <end position="413"/>
    </location>
</feature>
<dbReference type="Pfam" id="PF07690">
    <property type="entry name" value="MFS_1"/>
    <property type="match status" value="1"/>
</dbReference>
<dbReference type="InterPro" id="IPR036259">
    <property type="entry name" value="MFS_trans_sf"/>
</dbReference>
<feature type="transmembrane region" description="Helical" evidence="5">
    <location>
        <begin position="142"/>
        <end position="169"/>
    </location>
</feature>
<feature type="transmembrane region" description="Helical" evidence="5">
    <location>
        <begin position="175"/>
        <end position="194"/>
    </location>
</feature>
<dbReference type="InterPro" id="IPR050327">
    <property type="entry name" value="Proton-linked_MCT"/>
</dbReference>
<evidence type="ECO:0000256" key="3">
    <source>
        <dbReference type="ARBA" id="ARBA00022989"/>
    </source>
</evidence>
<dbReference type="EMBL" id="AP022563">
    <property type="protein sequence ID" value="BBX19654.1"/>
    <property type="molecule type" value="Genomic_DNA"/>
</dbReference>
<evidence type="ECO:0000256" key="5">
    <source>
        <dbReference type="SAM" id="Phobius"/>
    </source>
</evidence>
<feature type="transmembrane region" description="Helical" evidence="5">
    <location>
        <begin position="239"/>
        <end position="261"/>
    </location>
</feature>
<dbReference type="PANTHER" id="PTHR11360">
    <property type="entry name" value="MONOCARBOXYLATE TRANSPORTER"/>
    <property type="match status" value="1"/>
</dbReference>
<name>A0A7I7K7T6_9MYCO</name>
<dbReference type="Proteomes" id="UP000467006">
    <property type="component" value="Chromosome"/>
</dbReference>
<dbReference type="AlphaFoldDB" id="A0A7I7K7T6"/>
<keyword evidence="3 5" id="KW-1133">Transmembrane helix</keyword>
<feature type="transmembrane region" description="Helical" evidence="5">
    <location>
        <begin position="52"/>
        <end position="72"/>
    </location>
</feature>
<feature type="transmembrane region" description="Helical" evidence="5">
    <location>
        <begin position="303"/>
        <end position="321"/>
    </location>
</feature>
<gene>
    <name evidence="7" type="ORF">MDUV_45140</name>
</gene>
<organism evidence="7 8">
    <name type="scientific">Mycolicibacterium duvalii</name>
    <dbReference type="NCBI Taxonomy" id="39688"/>
    <lineage>
        <taxon>Bacteria</taxon>
        <taxon>Bacillati</taxon>
        <taxon>Actinomycetota</taxon>
        <taxon>Actinomycetes</taxon>
        <taxon>Mycobacteriales</taxon>
        <taxon>Mycobacteriaceae</taxon>
        <taxon>Mycolicibacterium</taxon>
    </lineage>
</organism>
<reference evidence="7 8" key="1">
    <citation type="journal article" date="2019" name="Emerg. Microbes Infect.">
        <title>Comprehensive subspecies identification of 175 nontuberculous mycobacteria species based on 7547 genomic profiles.</title>
        <authorList>
            <person name="Matsumoto Y."/>
            <person name="Kinjo T."/>
            <person name="Motooka D."/>
            <person name="Nabeya D."/>
            <person name="Jung N."/>
            <person name="Uechi K."/>
            <person name="Horii T."/>
            <person name="Iida T."/>
            <person name="Fujita J."/>
            <person name="Nakamura S."/>
        </authorList>
    </citation>
    <scope>NUCLEOTIDE SEQUENCE [LARGE SCALE GENOMIC DNA]</scope>
    <source>
        <strain evidence="7 8">JCM 6396</strain>
    </source>
</reference>
<keyword evidence="2 5" id="KW-0812">Transmembrane</keyword>
<keyword evidence="4 5" id="KW-0472">Membrane</keyword>
<dbReference type="PROSITE" id="PS50850">
    <property type="entry name" value="MFS"/>
    <property type="match status" value="1"/>
</dbReference>
<dbReference type="InterPro" id="IPR020846">
    <property type="entry name" value="MFS_dom"/>
</dbReference>
<feature type="transmembrane region" description="Helical" evidence="5">
    <location>
        <begin position="84"/>
        <end position="104"/>
    </location>
</feature>
<proteinExistence type="predicted"/>
<dbReference type="SUPFAM" id="SSF103473">
    <property type="entry name" value="MFS general substrate transporter"/>
    <property type="match status" value="1"/>
</dbReference>
<sequence length="436" mass="44551">MAESNSAAIVEWRRFGKVPIAAGLGYSMGVIHVYCLGAFMAPLQDEFGWSRAQASAGLTIVGMAAAVAALPIGLMVDRLGPRRVGLCGVTLMAATFALMGSATGSMVNWILLWALLSFASFWVQTTVWTSAVASRFEASRGLAFAVTLSGGSLAAAVFPPLATALIGIWGWRGAFVGLGLMWGALVLLTVALFFRGAQDERAGRAGEPPAAAPGPVPVTAPAVELPGVTLRAGLRSLTFYQLLLAAGLFAFTTLGVVVHLVPILRDAGAEPLAAAGTASLVGVFSIVGRLGVGLLLDRFPGRVVGAGAYLVPIAGSALLLFDGANPVSQTLAAALFGLTLGAEVDVIAYLASRYFGLRNFGGLFGGLVAALSLGTAFGPLASGATSDHFGSYAPFLVSTMVLMGVSSVALALLRPAPDWSLEPSVDLSPQVGTDPS</sequence>
<feature type="transmembrane region" description="Helical" evidence="5">
    <location>
        <begin position="327"/>
        <end position="350"/>
    </location>
</feature>
<evidence type="ECO:0000259" key="6">
    <source>
        <dbReference type="PROSITE" id="PS50850"/>
    </source>
</evidence>
<evidence type="ECO:0000313" key="8">
    <source>
        <dbReference type="Proteomes" id="UP000467006"/>
    </source>
</evidence>
<protein>
    <submittedName>
        <fullName evidence="7">MFS transporter</fullName>
    </submittedName>
</protein>
<feature type="transmembrane region" description="Helical" evidence="5">
    <location>
        <begin position="110"/>
        <end position="130"/>
    </location>
</feature>
<accession>A0A7I7K7T6</accession>
<evidence type="ECO:0000256" key="4">
    <source>
        <dbReference type="ARBA" id="ARBA00023136"/>
    </source>
</evidence>
<dbReference type="PANTHER" id="PTHR11360:SF290">
    <property type="entry name" value="MONOCARBOXYLATE MFS PERMEASE"/>
    <property type="match status" value="1"/>
</dbReference>
<evidence type="ECO:0000256" key="2">
    <source>
        <dbReference type="ARBA" id="ARBA00022692"/>
    </source>
</evidence>
<feature type="transmembrane region" description="Helical" evidence="5">
    <location>
        <begin position="273"/>
        <end position="296"/>
    </location>
</feature>
<dbReference type="GO" id="GO:0005886">
    <property type="term" value="C:plasma membrane"/>
    <property type="evidence" value="ECO:0007669"/>
    <property type="project" value="UniProtKB-SubCell"/>
</dbReference>
<feature type="transmembrane region" description="Helical" evidence="5">
    <location>
        <begin position="20"/>
        <end position="40"/>
    </location>
</feature>